<reference evidence="1" key="2">
    <citation type="submission" date="2014-07" db="EMBL/GenBank/DDBJ databases">
        <title>Genetics and epidemiology of antimicrobial resistance in B. fragilis group.</title>
        <authorList>
            <person name="Sydenham T.V."/>
            <person name="Hasman H."/>
            <person name="Kemp M."/>
            <person name="Justesen U.S."/>
        </authorList>
    </citation>
    <scope>NUCLEOTIDE SEQUENCE [LARGE SCALE GENOMIC DNA]</scope>
    <source>
        <strain evidence="1">DCMOUH0018B</strain>
    </source>
</reference>
<organism evidence="1">
    <name type="scientific">Bacteroides fragilis</name>
    <dbReference type="NCBI Taxonomy" id="817"/>
    <lineage>
        <taxon>Bacteria</taxon>
        <taxon>Pseudomonadati</taxon>
        <taxon>Bacteroidota</taxon>
        <taxon>Bacteroidia</taxon>
        <taxon>Bacteroidales</taxon>
        <taxon>Bacteroidaceae</taxon>
        <taxon>Bacteroides</taxon>
    </lineage>
</organism>
<sequence length="195" mass="22409">MKIKILIGITLLNFGFTNYINAQSPKENIVINTDSTPHKNTSDSIPVTGWYLIEDNLGNDYKRISSDYRHNTIDSIPIVDATHIKEVKVGEDEEYLFFMAVKFDDTGISAWTKATQEYKNRKIAFVVNGTIKDTYPDIRYIWVNTEYEITFYLPGNPSEEQYRHFGETLCKDAGIAIEVGKYENELPPMFVSLED</sequence>
<dbReference type="Gene3D" id="3.30.1360.200">
    <property type="match status" value="1"/>
</dbReference>
<dbReference type="PATRIC" id="fig|817.53.peg.2794"/>
<dbReference type="AlphaFoldDB" id="A0A081TL20"/>
<comment type="caution">
    <text evidence="1">The sequence shown here is derived from an EMBL/GenBank/DDBJ whole genome shotgun (WGS) entry which is preliminary data.</text>
</comment>
<dbReference type="RefSeq" id="WP_032541221.1">
    <property type="nucleotide sequence ID" value="NZ_CAEUHN010000001.1"/>
</dbReference>
<dbReference type="GeneID" id="99672776"/>
<gene>
    <name evidence="1" type="ORF">EE52_0213500</name>
</gene>
<proteinExistence type="predicted"/>
<dbReference type="EMBL" id="JMZZ02000152">
    <property type="protein sequence ID" value="KFX74295.1"/>
    <property type="molecule type" value="Genomic_DNA"/>
</dbReference>
<name>A0A081TL20_BACFG</name>
<accession>A0A081TL20</accession>
<evidence type="ECO:0000313" key="1">
    <source>
        <dbReference type="EMBL" id="KFX74295.1"/>
    </source>
</evidence>
<protein>
    <submittedName>
        <fullName evidence="1">Uncharacterized protein</fullName>
    </submittedName>
</protein>
<reference evidence="1" key="1">
    <citation type="book" date="2014" name="THE 24TH EUROPEAN CONGRESS OF CLINICAL MICROBIOLOGY AND INFECTIOUS DISEASES" publisher="ECCMID 2014" city="Barcelona, Spain">
        <title>Identification of resistance genes in three multidrug-resistant Bacteroides fragilis isolates by whole genome sequencing.</title>
        <editorList>
            <person name="Unknown"/>
            <person name="A."/>
        </editorList>
        <authorList>
            <person name="Sydenham T.V."/>
            <person name="Hasman H."/>
            <person name="Wang M."/>
            <person name="Soki J."/>
            <person name="Nagy E."/>
            <person name="Justesen U.S."/>
        </authorList>
    </citation>
    <scope>NUCLEOTIDE SEQUENCE</scope>
    <source>
        <strain evidence="1">DCMOUH0018B</strain>
    </source>
</reference>